<comment type="caution">
    <text evidence="4">The sequence shown here is derived from an EMBL/GenBank/DDBJ whole genome shotgun (WGS) entry which is preliminary data.</text>
</comment>
<gene>
    <name evidence="4" type="ORF">BJF92_13235</name>
</gene>
<dbReference type="GO" id="GO:0045437">
    <property type="term" value="F:uridine nucleosidase activity"/>
    <property type="evidence" value="ECO:0007669"/>
    <property type="project" value="UniProtKB-ARBA"/>
</dbReference>
<organism evidence="4 5">
    <name type="scientific">Xaviernesmea rhizosphaerae</name>
    <dbReference type="NCBI Taxonomy" id="1672749"/>
    <lineage>
        <taxon>Bacteria</taxon>
        <taxon>Pseudomonadati</taxon>
        <taxon>Pseudomonadota</taxon>
        <taxon>Alphaproteobacteria</taxon>
        <taxon>Hyphomicrobiales</taxon>
        <taxon>Rhizobiaceae</taxon>
        <taxon>Rhizobium/Agrobacterium group</taxon>
        <taxon>Xaviernesmea</taxon>
    </lineage>
</organism>
<dbReference type="Proteomes" id="UP000186143">
    <property type="component" value="Unassembled WGS sequence"/>
</dbReference>
<dbReference type="EMBL" id="MKIO01000031">
    <property type="protein sequence ID" value="OLP54771.1"/>
    <property type="molecule type" value="Genomic_DNA"/>
</dbReference>
<feature type="domain" description="Inosine/uridine-preferring nucleoside hydrolase" evidence="3">
    <location>
        <begin position="6"/>
        <end position="302"/>
    </location>
</feature>
<dbReference type="Pfam" id="PF01156">
    <property type="entry name" value="IU_nuc_hydro"/>
    <property type="match status" value="1"/>
</dbReference>
<dbReference type="Gene3D" id="3.90.245.10">
    <property type="entry name" value="Ribonucleoside hydrolase-like"/>
    <property type="match status" value="1"/>
</dbReference>
<evidence type="ECO:0000313" key="4">
    <source>
        <dbReference type="EMBL" id="OLP54771.1"/>
    </source>
</evidence>
<keyword evidence="2" id="KW-0326">Glycosidase</keyword>
<dbReference type="GO" id="GO:0008477">
    <property type="term" value="F:purine nucleosidase activity"/>
    <property type="evidence" value="ECO:0007669"/>
    <property type="project" value="TreeGrafter"/>
</dbReference>
<dbReference type="GO" id="GO:0005829">
    <property type="term" value="C:cytosol"/>
    <property type="evidence" value="ECO:0007669"/>
    <property type="project" value="TreeGrafter"/>
</dbReference>
<keyword evidence="1 4" id="KW-0378">Hydrolase</keyword>
<name>A0A1Q9AHU0_9HYPH</name>
<dbReference type="InterPro" id="IPR015910">
    <property type="entry name" value="I/U_nuclsd_hydro_CS"/>
</dbReference>
<sequence length="313" mass="33766">MLPQKIIIDTDPGQDDAVALLLALASPELSVEGVVTVAGNVPLDRTTYNARQVLELAGRTDVPLHAGAARPMRRDLVTAEHVHGPTGLDGPSLPVPTMPVRDKHGVDFLIESFRAATPGELSLVTLGPLTNIAMALVKAPDIAARIGRIVMIAGTRLEGGNITPAAAFNEYVDPEAADLVLRSGLPITMVPMDVTHRCLSTKARLDALRALGNRAAVAAAEMLSFSEAFDMQKYGWEAAPLHDPCAIAFLLRPDIFTGRKVHVGIELKGELTYGMSVVDWWRVTDRVPNVDFLHDIDAHAFYALLTQRLARLP</sequence>
<accession>A0A1Q9AHU0</accession>
<dbReference type="SUPFAM" id="SSF53590">
    <property type="entry name" value="Nucleoside hydrolase"/>
    <property type="match status" value="1"/>
</dbReference>
<dbReference type="InterPro" id="IPR023186">
    <property type="entry name" value="IUNH"/>
</dbReference>
<evidence type="ECO:0000256" key="2">
    <source>
        <dbReference type="ARBA" id="ARBA00023295"/>
    </source>
</evidence>
<dbReference type="OrthoDB" id="9797882at2"/>
<dbReference type="AlphaFoldDB" id="A0A1Q9AHU0"/>
<reference evidence="4 5" key="1">
    <citation type="submission" date="2016-09" db="EMBL/GenBank/DDBJ databases">
        <title>Rhizobium sp. nov., a novel species isolated from the rice rhizosphere.</title>
        <authorList>
            <person name="Zhao J."/>
            <person name="Zhang X."/>
        </authorList>
    </citation>
    <scope>NUCLEOTIDE SEQUENCE [LARGE SCALE GENOMIC DNA]</scope>
    <source>
        <strain evidence="4 5">MH17</strain>
    </source>
</reference>
<proteinExistence type="predicted"/>
<dbReference type="RefSeq" id="WP_075635332.1">
    <property type="nucleotide sequence ID" value="NZ_MKIO01000031.1"/>
</dbReference>
<dbReference type="GO" id="GO:0006152">
    <property type="term" value="P:purine nucleoside catabolic process"/>
    <property type="evidence" value="ECO:0007669"/>
    <property type="project" value="TreeGrafter"/>
</dbReference>
<evidence type="ECO:0000256" key="1">
    <source>
        <dbReference type="ARBA" id="ARBA00022801"/>
    </source>
</evidence>
<evidence type="ECO:0000313" key="5">
    <source>
        <dbReference type="Proteomes" id="UP000186143"/>
    </source>
</evidence>
<dbReference type="PROSITE" id="PS01247">
    <property type="entry name" value="IUNH"/>
    <property type="match status" value="1"/>
</dbReference>
<evidence type="ECO:0000259" key="3">
    <source>
        <dbReference type="Pfam" id="PF01156"/>
    </source>
</evidence>
<dbReference type="InterPro" id="IPR001910">
    <property type="entry name" value="Inosine/uridine_hydrolase_dom"/>
</dbReference>
<dbReference type="PANTHER" id="PTHR12304:SF4">
    <property type="entry name" value="URIDINE NUCLEOSIDASE"/>
    <property type="match status" value="1"/>
</dbReference>
<dbReference type="CDD" id="cd02651">
    <property type="entry name" value="nuc_hydro_IU_UC_XIUA"/>
    <property type="match status" value="1"/>
</dbReference>
<protein>
    <submittedName>
        <fullName evidence="4">Nucleoside hydrolase</fullName>
    </submittedName>
</protein>
<dbReference type="InterPro" id="IPR036452">
    <property type="entry name" value="Ribo_hydro-like"/>
</dbReference>
<dbReference type="PANTHER" id="PTHR12304">
    <property type="entry name" value="INOSINE-URIDINE PREFERRING NUCLEOSIDE HYDROLASE"/>
    <property type="match status" value="1"/>
</dbReference>
<dbReference type="STRING" id="1672749.BJF92_13235"/>